<organism evidence="1 2">
    <name type="scientific">candidate division WOR-3 bacterium JGI_Cruoil_03_51_56</name>
    <dbReference type="NCBI Taxonomy" id="1973747"/>
    <lineage>
        <taxon>Bacteria</taxon>
        <taxon>Bacteria division WOR-3</taxon>
    </lineage>
</organism>
<protein>
    <submittedName>
        <fullName evidence="1">Uncharacterized protein</fullName>
    </submittedName>
</protein>
<name>A0A235BX86_UNCW3</name>
<dbReference type="EMBL" id="NOZP01000031">
    <property type="protein sequence ID" value="OYD16950.1"/>
    <property type="molecule type" value="Genomic_DNA"/>
</dbReference>
<dbReference type="AlphaFoldDB" id="A0A235BX86"/>
<evidence type="ECO:0000313" key="1">
    <source>
        <dbReference type="EMBL" id="OYD16950.1"/>
    </source>
</evidence>
<comment type="caution">
    <text evidence="1">The sequence shown here is derived from an EMBL/GenBank/DDBJ whole genome shotgun (WGS) entry which is preliminary data.</text>
</comment>
<gene>
    <name evidence="1" type="ORF">CH330_01390</name>
</gene>
<sequence>MTYEFNPGWPDSFLDTIRIEGKDKVKFDGFVDGVKDGEEIPAYMFGVQSIWHMKIMSAEKDRIANCTVNNPGQFGNTVTIHIYAIGEDGTIGQLSGYEETKIEFNGEGN</sequence>
<reference evidence="1 2" key="1">
    <citation type="submission" date="2017-07" db="EMBL/GenBank/DDBJ databases">
        <title>Recovery of genomes from metagenomes via a dereplication, aggregation, and scoring strategy.</title>
        <authorList>
            <person name="Sieber C.M."/>
            <person name="Probst A.J."/>
            <person name="Sharrar A."/>
            <person name="Thomas B.C."/>
            <person name="Hess M."/>
            <person name="Tringe S.G."/>
            <person name="Banfield J.F."/>
        </authorList>
    </citation>
    <scope>NUCLEOTIDE SEQUENCE [LARGE SCALE GENOMIC DNA]</scope>
    <source>
        <strain evidence="1">JGI_Cruoil_03_51_56</strain>
    </source>
</reference>
<accession>A0A235BX86</accession>
<dbReference type="Proteomes" id="UP000215559">
    <property type="component" value="Unassembled WGS sequence"/>
</dbReference>
<evidence type="ECO:0000313" key="2">
    <source>
        <dbReference type="Proteomes" id="UP000215559"/>
    </source>
</evidence>
<proteinExistence type="predicted"/>